<keyword evidence="5" id="KW-1005">Bacterial flagellum biogenesis</keyword>
<evidence type="ECO:0000313" key="10">
    <source>
        <dbReference type="EMBL" id="GAM01157.1"/>
    </source>
</evidence>
<feature type="region of interest" description="Disordered" evidence="8">
    <location>
        <begin position="46"/>
        <end position="83"/>
    </location>
</feature>
<evidence type="ECO:0000256" key="1">
    <source>
        <dbReference type="ARBA" id="ARBA00003041"/>
    </source>
</evidence>
<keyword evidence="6" id="KW-0653">Protein transport</keyword>
<proteinExistence type="inferred from homology"/>
<dbReference type="PANTHER" id="PTHR34982:SF1">
    <property type="entry name" value="FLAGELLAR ASSEMBLY PROTEIN FLIH"/>
    <property type="match status" value="1"/>
</dbReference>
<evidence type="ECO:0000256" key="2">
    <source>
        <dbReference type="ARBA" id="ARBA00006602"/>
    </source>
</evidence>
<dbReference type="Pfam" id="PF02108">
    <property type="entry name" value="FliH"/>
    <property type="match status" value="1"/>
</dbReference>
<dbReference type="eggNOG" id="COG1317">
    <property type="taxonomic scope" value="Bacteria"/>
</dbReference>
<evidence type="ECO:0000256" key="7">
    <source>
        <dbReference type="ARBA" id="ARBA00023225"/>
    </source>
</evidence>
<dbReference type="RefSeq" id="WP_042487358.1">
    <property type="nucleotide sequence ID" value="NZ_BBPI01000048.1"/>
</dbReference>
<dbReference type="PANTHER" id="PTHR34982">
    <property type="entry name" value="YOP PROTEINS TRANSLOCATION PROTEIN L"/>
    <property type="match status" value="1"/>
</dbReference>
<keyword evidence="11" id="KW-1185">Reference proteome</keyword>
<evidence type="ECO:0000256" key="3">
    <source>
        <dbReference type="ARBA" id="ARBA00016507"/>
    </source>
</evidence>
<dbReference type="GO" id="GO:0044781">
    <property type="term" value="P:bacterial-type flagellum organization"/>
    <property type="evidence" value="ECO:0007669"/>
    <property type="project" value="UniProtKB-KW"/>
</dbReference>
<feature type="domain" description="Flagellar assembly protein FliH/Type III secretion system HrpE" evidence="9">
    <location>
        <begin position="152"/>
        <end position="242"/>
    </location>
</feature>
<dbReference type="GO" id="GO:0005829">
    <property type="term" value="C:cytosol"/>
    <property type="evidence" value="ECO:0007669"/>
    <property type="project" value="TreeGrafter"/>
</dbReference>
<evidence type="ECO:0000256" key="4">
    <source>
        <dbReference type="ARBA" id="ARBA00022448"/>
    </source>
</evidence>
<dbReference type="GO" id="GO:0015031">
    <property type="term" value="P:protein transport"/>
    <property type="evidence" value="ECO:0007669"/>
    <property type="project" value="UniProtKB-KW"/>
</dbReference>
<dbReference type="OrthoDB" id="7583897at2"/>
<name>A0A0A1W7J1_9SPHN</name>
<evidence type="ECO:0000256" key="5">
    <source>
        <dbReference type="ARBA" id="ARBA00022795"/>
    </source>
</evidence>
<accession>A0A0A1W7J1</accession>
<comment type="caution">
    <text evidence="10">The sequence shown here is derived from an EMBL/GenBank/DDBJ whole genome shotgun (WGS) entry which is preliminary data.</text>
</comment>
<gene>
    <name evidence="10" type="ORF">SP5_048_00500</name>
</gene>
<dbReference type="InterPro" id="IPR018035">
    <property type="entry name" value="Flagellar_FliH/T3SS_HrpE"/>
</dbReference>
<evidence type="ECO:0000313" key="11">
    <source>
        <dbReference type="Proteomes" id="UP000032305"/>
    </source>
</evidence>
<protein>
    <recommendedName>
        <fullName evidence="3">Flagellar assembly protein FliH</fullName>
    </recommendedName>
</protein>
<dbReference type="AlphaFoldDB" id="A0A0A1W7J1"/>
<reference evidence="10 11" key="1">
    <citation type="submission" date="2014-11" db="EMBL/GenBank/DDBJ databases">
        <title>Whole genome shotgun sequence of Sphingomonas parapaucimobilis NBRC 15100.</title>
        <authorList>
            <person name="Katano-Makiyama Y."/>
            <person name="Hosoyama A."/>
            <person name="Hashimoto M."/>
            <person name="Hosoyama Y."/>
            <person name="Noguchi M."/>
            <person name="Numata M."/>
            <person name="Tsuchikane K."/>
            <person name="Hirakata S."/>
            <person name="Uohara A."/>
            <person name="Shimodaira J."/>
            <person name="Ohji S."/>
            <person name="Ichikawa N."/>
            <person name="Kimura A."/>
            <person name="Yamazoe A."/>
            <person name="Fujita N."/>
        </authorList>
    </citation>
    <scope>NUCLEOTIDE SEQUENCE [LARGE SCALE GENOMIC DNA]</scope>
    <source>
        <strain evidence="10 11">NBRC 15100</strain>
    </source>
</reference>
<keyword evidence="4" id="KW-0813">Transport</keyword>
<dbReference type="EMBL" id="BBPI01000048">
    <property type="protein sequence ID" value="GAM01157.1"/>
    <property type="molecule type" value="Genomic_DNA"/>
</dbReference>
<dbReference type="Proteomes" id="UP000032305">
    <property type="component" value="Unassembled WGS sequence"/>
</dbReference>
<evidence type="ECO:0000256" key="8">
    <source>
        <dbReference type="SAM" id="MobiDB-lite"/>
    </source>
</evidence>
<comment type="similarity">
    <text evidence="2">Belongs to the FliH family.</text>
</comment>
<keyword evidence="7" id="KW-1006">Bacterial flagellum protein export</keyword>
<organism evidence="10 11">
    <name type="scientific">Sphingomonas parapaucimobilis NBRC 15100</name>
    <dbReference type="NCBI Taxonomy" id="1219049"/>
    <lineage>
        <taxon>Bacteria</taxon>
        <taxon>Pseudomonadati</taxon>
        <taxon>Pseudomonadota</taxon>
        <taxon>Alphaproteobacteria</taxon>
        <taxon>Sphingomonadales</taxon>
        <taxon>Sphingomonadaceae</taxon>
        <taxon>Sphingomonas</taxon>
    </lineage>
</organism>
<evidence type="ECO:0000256" key="6">
    <source>
        <dbReference type="ARBA" id="ARBA00022927"/>
    </source>
</evidence>
<evidence type="ECO:0000259" key="9">
    <source>
        <dbReference type="Pfam" id="PF02108"/>
    </source>
</evidence>
<dbReference type="InterPro" id="IPR051472">
    <property type="entry name" value="T3SS_Stator/FliH"/>
</dbReference>
<sequence>MSDFVAGFSARQNAAAAALQQAFAPPGGFAPSGMPGLNIDLGSGPISFRPQAPTGGLGATAADNAAPGQPRHFHPASRDHDPTEGWDPFAACEDPVEPAVDPLAAAHASGHAEGYAEGLAAAQRQFQAQAEAEARDGRMVDSIAEALSARVDRQALAEQLRQTVLMLVGKLVGEIGVDADRLTGRIEAAMDLLSDAKEAAMLRVHPDDVALLAERLPQTVFPVGDPNVERGGFVLESASTIVEDGPSLWLDQLAAAIDKVPVPQC</sequence>
<comment type="function">
    <text evidence="1">Needed for flagellar regrowth and assembly.</text>
</comment>